<feature type="non-terminal residue" evidence="2">
    <location>
        <position position="1"/>
    </location>
</feature>
<feature type="region of interest" description="Disordered" evidence="1">
    <location>
        <begin position="1"/>
        <end position="156"/>
    </location>
</feature>
<organism evidence="2">
    <name type="scientific">Homalodisca liturata</name>
    <dbReference type="NCBI Taxonomy" id="320908"/>
    <lineage>
        <taxon>Eukaryota</taxon>
        <taxon>Metazoa</taxon>
        <taxon>Ecdysozoa</taxon>
        <taxon>Arthropoda</taxon>
        <taxon>Hexapoda</taxon>
        <taxon>Insecta</taxon>
        <taxon>Pterygota</taxon>
        <taxon>Neoptera</taxon>
        <taxon>Paraneoptera</taxon>
        <taxon>Hemiptera</taxon>
        <taxon>Auchenorrhyncha</taxon>
        <taxon>Membracoidea</taxon>
        <taxon>Cicadellidae</taxon>
        <taxon>Cicadellinae</taxon>
        <taxon>Proconiini</taxon>
        <taxon>Homalodisca</taxon>
    </lineage>
</organism>
<protein>
    <submittedName>
        <fullName evidence="2">Uncharacterized protein</fullName>
    </submittedName>
</protein>
<gene>
    <name evidence="2" type="ORF">g.29912</name>
</gene>
<reference evidence="2" key="1">
    <citation type="submission" date="2015-11" db="EMBL/GenBank/DDBJ databases">
        <title>De novo transcriptome assembly of four potential Pierce s Disease insect vectors from Arizona vineyards.</title>
        <authorList>
            <person name="Tassone E.E."/>
        </authorList>
    </citation>
    <scope>NUCLEOTIDE SEQUENCE</scope>
</reference>
<dbReference type="EMBL" id="GECU01006515">
    <property type="protein sequence ID" value="JAT01192.1"/>
    <property type="molecule type" value="Transcribed_RNA"/>
</dbReference>
<feature type="compositionally biased region" description="Pro residues" evidence="1">
    <location>
        <begin position="124"/>
        <end position="138"/>
    </location>
</feature>
<feature type="compositionally biased region" description="Low complexity" evidence="1">
    <location>
        <begin position="141"/>
        <end position="156"/>
    </location>
</feature>
<dbReference type="AlphaFoldDB" id="A0A1B6JPK1"/>
<accession>A0A1B6JPK1</accession>
<evidence type="ECO:0000313" key="2">
    <source>
        <dbReference type="EMBL" id="JAT01192.1"/>
    </source>
</evidence>
<proteinExistence type="predicted"/>
<sequence length="156" mass="16948">LVRRMRKAGSDFISKSRRSWHEDATRRGGTDSDTSLEDVRTRQDGLSGLGTPGTRRAVYYSADENNSASANERDDSKSSAGDIPVTSTPHPEQSGNNMVVYNRVTNVLGSATPPHSPHHGKKTPQPPPTEPKAGPPPIWCGYNSYKSNNKSGNFLL</sequence>
<feature type="compositionally biased region" description="Polar residues" evidence="1">
    <location>
        <begin position="85"/>
        <end position="109"/>
    </location>
</feature>
<feature type="compositionally biased region" description="Basic and acidic residues" evidence="1">
    <location>
        <begin position="19"/>
        <end position="30"/>
    </location>
</feature>
<name>A0A1B6JPK1_9HEMI</name>
<evidence type="ECO:0000256" key="1">
    <source>
        <dbReference type="SAM" id="MobiDB-lite"/>
    </source>
</evidence>